<dbReference type="OrthoDB" id="9813806at2"/>
<name>A0A327KSV5_9BRAD</name>
<dbReference type="Gene3D" id="3.40.50.2000">
    <property type="entry name" value="Glycogen Phosphorylase B"/>
    <property type="match status" value="1"/>
</dbReference>
<evidence type="ECO:0000313" key="2">
    <source>
        <dbReference type="EMBL" id="RAI40475.1"/>
    </source>
</evidence>
<dbReference type="InterPro" id="IPR055259">
    <property type="entry name" value="YkvP/CgeB_Glyco_trans-like"/>
</dbReference>
<evidence type="ECO:0000313" key="3">
    <source>
        <dbReference type="Proteomes" id="UP000249130"/>
    </source>
</evidence>
<comment type="caution">
    <text evidence="2">The sequence shown here is derived from an EMBL/GenBank/DDBJ whole genome shotgun (WGS) entry which is preliminary data.</text>
</comment>
<keyword evidence="3" id="KW-1185">Reference proteome</keyword>
<dbReference type="AlphaFoldDB" id="A0A327KSV5"/>
<evidence type="ECO:0000259" key="1">
    <source>
        <dbReference type="Pfam" id="PF13524"/>
    </source>
</evidence>
<dbReference type="SUPFAM" id="SSF53756">
    <property type="entry name" value="UDP-Glycosyltransferase/glycogen phosphorylase"/>
    <property type="match status" value="1"/>
</dbReference>
<dbReference type="CDD" id="cd03801">
    <property type="entry name" value="GT4_PimA-like"/>
    <property type="match status" value="1"/>
</dbReference>
<keyword evidence="2" id="KW-0808">Transferase</keyword>
<proteinExistence type="predicted"/>
<protein>
    <submittedName>
        <fullName evidence="2">Glycosyltransferase</fullName>
    </submittedName>
</protein>
<accession>A0A327KSV5</accession>
<dbReference type="RefSeq" id="WP_111421486.1">
    <property type="nucleotide sequence ID" value="NZ_NPEX01000231.1"/>
</dbReference>
<organism evidence="2 3">
    <name type="scientific">Rhodoplanes roseus</name>
    <dbReference type="NCBI Taxonomy" id="29409"/>
    <lineage>
        <taxon>Bacteria</taxon>
        <taxon>Pseudomonadati</taxon>
        <taxon>Pseudomonadota</taxon>
        <taxon>Alphaproteobacteria</taxon>
        <taxon>Hyphomicrobiales</taxon>
        <taxon>Nitrobacteraceae</taxon>
        <taxon>Rhodoplanes</taxon>
    </lineage>
</organism>
<sequence length="381" mass="41685">MKVVIFCHSLESCWNHGNAHFLRGIARELLRGGHAVAVHEPAEGWSRSNALADGGRHALARASDLVPGVALHRYEAAGPDLDAALDGADVVLAHEWNEPALIGALGTRRAAGGRFLLLFHDTHHRAVTAPEEIGRFDLDGYDAVLAFGEVLREVYRERGWGRRVFTWHEAADTALFRPLAREPERDLVFIGNFGDGERDAELRGFLMDPVAALGISARVHGVRWPEAARAELAARRIDYAGWLPNHRAPEAFARARVTVHVPRRPYAEALRGIPTIRMFEALACGIPLVSAPWDDAEGLFPEGSYLKVRDRDGMIAALAGVLRDRERAGHLARAGLAAVRARHTCAHRVAELQAIITSLRGEDRMSVPPAPVVEPSRIAAS</sequence>
<dbReference type="Pfam" id="PF13524">
    <property type="entry name" value="Glyco_trans_1_2"/>
    <property type="match status" value="1"/>
</dbReference>
<dbReference type="GO" id="GO:0016740">
    <property type="term" value="F:transferase activity"/>
    <property type="evidence" value="ECO:0007669"/>
    <property type="project" value="UniProtKB-KW"/>
</dbReference>
<feature type="domain" description="Spore protein YkvP/CgeB glycosyl transferase-like" evidence="1">
    <location>
        <begin position="204"/>
        <end position="353"/>
    </location>
</feature>
<dbReference type="Proteomes" id="UP000249130">
    <property type="component" value="Unassembled WGS sequence"/>
</dbReference>
<dbReference type="EMBL" id="NPEX01000231">
    <property type="protein sequence ID" value="RAI40475.1"/>
    <property type="molecule type" value="Genomic_DNA"/>
</dbReference>
<gene>
    <name evidence="2" type="ORF">CH341_23705</name>
</gene>
<reference evidence="2 3" key="1">
    <citation type="submission" date="2017-07" db="EMBL/GenBank/DDBJ databases">
        <title>Draft Genome Sequences of Select Purple Nonsulfur Bacteria.</title>
        <authorList>
            <person name="Lasarre B."/>
            <person name="Mckinlay J.B."/>
        </authorList>
    </citation>
    <scope>NUCLEOTIDE SEQUENCE [LARGE SCALE GENOMIC DNA]</scope>
    <source>
        <strain evidence="2 3">DSM 5909</strain>
    </source>
</reference>